<feature type="compositionally biased region" description="Polar residues" evidence="1">
    <location>
        <begin position="313"/>
        <end position="323"/>
    </location>
</feature>
<dbReference type="InterPro" id="IPR001611">
    <property type="entry name" value="Leu-rich_rpt"/>
</dbReference>
<feature type="region of interest" description="Disordered" evidence="1">
    <location>
        <begin position="390"/>
        <end position="418"/>
    </location>
</feature>
<organism evidence="2 3">
    <name type="scientific">Durusdinium trenchii</name>
    <dbReference type="NCBI Taxonomy" id="1381693"/>
    <lineage>
        <taxon>Eukaryota</taxon>
        <taxon>Sar</taxon>
        <taxon>Alveolata</taxon>
        <taxon>Dinophyceae</taxon>
        <taxon>Suessiales</taxon>
        <taxon>Symbiodiniaceae</taxon>
        <taxon>Durusdinium</taxon>
    </lineage>
</organism>
<evidence type="ECO:0000313" key="3">
    <source>
        <dbReference type="Proteomes" id="UP001642484"/>
    </source>
</evidence>
<feature type="compositionally biased region" description="Low complexity" evidence="1">
    <location>
        <begin position="342"/>
        <end position="362"/>
    </location>
</feature>
<gene>
    <name evidence="2" type="ORF">CCMP2556_LOCUS11071</name>
</gene>
<dbReference type="SUPFAM" id="SSF52047">
    <property type="entry name" value="RNI-like"/>
    <property type="match status" value="1"/>
</dbReference>
<dbReference type="EMBL" id="CAXAMN010005225">
    <property type="protein sequence ID" value="CAK9012961.1"/>
    <property type="molecule type" value="Genomic_DNA"/>
</dbReference>
<protein>
    <submittedName>
        <fullName evidence="2">Uncharacterized protein</fullName>
    </submittedName>
</protein>
<keyword evidence="3" id="KW-1185">Reference proteome</keyword>
<feature type="compositionally biased region" description="Basic residues" evidence="1">
    <location>
        <begin position="407"/>
        <end position="418"/>
    </location>
</feature>
<comment type="caution">
    <text evidence="2">The sequence shown here is derived from an EMBL/GenBank/DDBJ whole genome shotgun (WGS) entry which is preliminary data.</text>
</comment>
<feature type="compositionally biased region" description="Basic and acidic residues" evidence="1">
    <location>
        <begin position="390"/>
        <end position="399"/>
    </location>
</feature>
<proteinExistence type="predicted"/>
<accession>A0ABP0JF06</accession>
<dbReference type="Gene3D" id="3.80.10.10">
    <property type="entry name" value="Ribonuclease Inhibitor"/>
    <property type="match status" value="1"/>
</dbReference>
<feature type="compositionally biased region" description="Pro residues" evidence="1">
    <location>
        <begin position="325"/>
        <end position="335"/>
    </location>
</feature>
<reference evidence="2 3" key="1">
    <citation type="submission" date="2024-02" db="EMBL/GenBank/DDBJ databases">
        <authorList>
            <person name="Chen Y."/>
            <person name="Shah S."/>
            <person name="Dougan E. K."/>
            <person name="Thang M."/>
            <person name="Chan C."/>
        </authorList>
    </citation>
    <scope>NUCLEOTIDE SEQUENCE [LARGE SCALE GENOMIC DNA]</scope>
</reference>
<evidence type="ECO:0000313" key="2">
    <source>
        <dbReference type="EMBL" id="CAK9012961.1"/>
    </source>
</evidence>
<sequence length="418" mass="46007">MATWNGDAKRPRRHAERSWHTSDALPEWLAGRVRVVCKSHERSVPHRLELVFGGFLLGMDRLELLSRWLLAPKGLVQQALNAAAYAAGVAGASVAPKLPCWADFRGTNLQDEGVEKLLHCLSSMPLLVERLYLASNSITPRSMTVLREFLQQGHLRALDLAHNSLDDESSFSLLTSLTETETTETTETKVAPSAPAPLSVFLGENFVRNPPALLERLRRVGLRVKLDEVVNEFSSTRTLYLPYLCFQKAIKSELPIEPTYQFKWMPREVPDAQQDHKLNGSTDLKPASTLVDSALRSLKNMLPSFPSFLSDQSVPSFTTTSPGQVVPPPPPPPPSMANLGNSATGTLSTPATPTPPMATAGTQADVAASATSLSPFLEEMKETIRKYEAALLGDDKETPEPEAPWKSQRRRLRRSSIP</sequence>
<dbReference type="PROSITE" id="PS51450">
    <property type="entry name" value="LRR"/>
    <property type="match status" value="1"/>
</dbReference>
<feature type="region of interest" description="Disordered" evidence="1">
    <location>
        <begin position="313"/>
        <end position="363"/>
    </location>
</feature>
<dbReference type="InterPro" id="IPR032675">
    <property type="entry name" value="LRR_dom_sf"/>
</dbReference>
<name>A0ABP0JF06_9DINO</name>
<evidence type="ECO:0000256" key="1">
    <source>
        <dbReference type="SAM" id="MobiDB-lite"/>
    </source>
</evidence>
<dbReference type="Proteomes" id="UP001642484">
    <property type="component" value="Unassembled WGS sequence"/>
</dbReference>